<gene>
    <name evidence="1" type="ORF">ENJ40_03770</name>
</gene>
<accession>A0A7C3GUF5</accession>
<protein>
    <recommendedName>
        <fullName evidence="2">B box-type domain-containing protein</fullName>
    </recommendedName>
</protein>
<dbReference type="EMBL" id="DRMH01000044">
    <property type="protein sequence ID" value="HFC97564.1"/>
    <property type="molecule type" value="Genomic_DNA"/>
</dbReference>
<comment type="caution">
    <text evidence="1">The sequence shown here is derived from an EMBL/GenBank/DDBJ whole genome shotgun (WGS) entry which is preliminary data.</text>
</comment>
<evidence type="ECO:0000313" key="1">
    <source>
        <dbReference type="EMBL" id="HFC97564.1"/>
    </source>
</evidence>
<sequence>MPSSRPVPGKNPKYGAGRCEFCGEERPLLWRCRKCGFTVCQVCLSRDQKYFSCNAVTWVCPNCLNWETL</sequence>
<evidence type="ECO:0008006" key="2">
    <source>
        <dbReference type="Google" id="ProtNLM"/>
    </source>
</evidence>
<dbReference type="InterPro" id="IPR011011">
    <property type="entry name" value="Znf_FYVE_PHD"/>
</dbReference>
<reference evidence="1" key="1">
    <citation type="journal article" date="2020" name="mSystems">
        <title>Genome- and Community-Level Interaction Insights into Carbon Utilization and Element Cycling Functions of Hydrothermarchaeota in Hydrothermal Sediment.</title>
        <authorList>
            <person name="Zhou Z."/>
            <person name="Liu Y."/>
            <person name="Xu W."/>
            <person name="Pan J."/>
            <person name="Luo Z.H."/>
            <person name="Li M."/>
        </authorList>
    </citation>
    <scope>NUCLEOTIDE SEQUENCE [LARGE SCALE GENOMIC DNA]</scope>
    <source>
        <strain evidence="1">HyVt-483</strain>
    </source>
</reference>
<proteinExistence type="predicted"/>
<dbReference type="AlphaFoldDB" id="A0A7C3GUF5"/>
<dbReference type="Proteomes" id="UP000886043">
    <property type="component" value="Unassembled WGS sequence"/>
</dbReference>
<dbReference type="SUPFAM" id="SSF57903">
    <property type="entry name" value="FYVE/PHD zinc finger"/>
    <property type="match status" value="1"/>
</dbReference>
<organism evidence="1">
    <name type="scientific">Thermosulfurimonas dismutans</name>
    <dbReference type="NCBI Taxonomy" id="999894"/>
    <lineage>
        <taxon>Bacteria</taxon>
        <taxon>Pseudomonadati</taxon>
        <taxon>Thermodesulfobacteriota</taxon>
        <taxon>Thermodesulfobacteria</taxon>
        <taxon>Thermodesulfobacteriales</taxon>
        <taxon>Thermodesulfobacteriaceae</taxon>
        <taxon>Thermosulfurimonas</taxon>
    </lineage>
</organism>
<name>A0A7C3GUF5_9BACT</name>